<organism evidence="4 5">
    <name type="scientific">Pyricularia grisea</name>
    <name type="common">Crabgrass-specific blast fungus</name>
    <name type="synonym">Magnaporthe grisea</name>
    <dbReference type="NCBI Taxonomy" id="148305"/>
    <lineage>
        <taxon>Eukaryota</taxon>
        <taxon>Fungi</taxon>
        <taxon>Dikarya</taxon>
        <taxon>Ascomycota</taxon>
        <taxon>Pezizomycotina</taxon>
        <taxon>Sordariomycetes</taxon>
        <taxon>Sordariomycetidae</taxon>
        <taxon>Magnaporthales</taxon>
        <taxon>Pyriculariaceae</taxon>
        <taxon>Pyricularia</taxon>
    </lineage>
</organism>
<evidence type="ECO:0000313" key="4">
    <source>
        <dbReference type="EMBL" id="KAI6302673.1"/>
    </source>
</evidence>
<evidence type="ECO:0000313" key="5">
    <source>
        <dbReference type="Proteomes" id="UP001059893"/>
    </source>
</evidence>
<keyword evidence="5" id="KW-1185">Reference proteome</keyword>
<sequence length="432" mass="47413">AVSIMASPGAGIAHTGSKYRDPPRNSDVQVAIFCALAVEADAIVALLDHCWDVNDYRITEDPMSYTIGLMGERLVVVVHIPGPGKIEAASAATHCRRSFPSIVLAIVSGVCGGVPCAAGREIILGDVLISEKVVQHDFGSRTSKNFVRKESLGRVDTATGSLLAKLKTQRAGEGFRRKVDAIIRKESLAIPYPGVQHDVLFEASYEHGDNKNLTCNERGCNGPLVRRKRLQHGSVEFLIHIGTIASGDTVLRSGKHRDDMAEKDGIIGFEMEGAGIWSEFRSVVIIKGVSDYADSHKTKTWQQYAASRSAAATKVFLHFYPNLTASLEPRLPLMPSAVSTPQPVSQHNSGSASKDSKKTCTRSCNNTWCGQYTRAGRKNNYCIRCGYYGHELFSCRVPQCKVKEEQKRRYRDGDCYRCGLGGHWVDKCPYDD</sequence>
<dbReference type="EMBL" id="JABSND010000022">
    <property type="protein sequence ID" value="KAI6302673.1"/>
    <property type="molecule type" value="Genomic_DNA"/>
</dbReference>
<dbReference type="SUPFAM" id="SSF57756">
    <property type="entry name" value="Retrovirus zinc finger-like domains"/>
    <property type="match status" value="1"/>
</dbReference>
<keyword evidence="1" id="KW-0862">Zinc</keyword>
<evidence type="ECO:0000256" key="2">
    <source>
        <dbReference type="SAM" id="MobiDB-lite"/>
    </source>
</evidence>
<evidence type="ECO:0000259" key="3">
    <source>
        <dbReference type="PROSITE" id="PS50158"/>
    </source>
</evidence>
<protein>
    <recommendedName>
        <fullName evidence="3">CCHC-type domain-containing protein</fullName>
    </recommendedName>
</protein>
<dbReference type="Pfam" id="PF01048">
    <property type="entry name" value="PNP_UDP_1"/>
    <property type="match status" value="1"/>
</dbReference>
<dbReference type="PANTHER" id="PTHR46082:SF6">
    <property type="entry name" value="AAA+ ATPASE DOMAIN-CONTAINING PROTEIN-RELATED"/>
    <property type="match status" value="1"/>
</dbReference>
<evidence type="ECO:0000256" key="1">
    <source>
        <dbReference type="PROSITE-ProRule" id="PRU00047"/>
    </source>
</evidence>
<dbReference type="InterPro" id="IPR000845">
    <property type="entry name" value="Nucleoside_phosphorylase_d"/>
</dbReference>
<dbReference type="InterPro" id="IPR001878">
    <property type="entry name" value="Znf_CCHC"/>
</dbReference>
<name>A0ABQ8NVF6_PYRGI</name>
<feature type="domain" description="CCHC-type" evidence="3">
    <location>
        <begin position="415"/>
        <end position="429"/>
    </location>
</feature>
<reference evidence="4" key="1">
    <citation type="submission" date="2021-01" db="EMBL/GenBank/DDBJ databases">
        <title>Deciphering the adaptive evolutionary patterns associated with biogeogrpahic diversity in the finger millet blast pathogen Magnaporthe oryzae in Eastern Africa.</title>
        <authorList>
            <person name="Onyema G."/>
            <person name="Shittu T.A."/>
            <person name="Dodsworth S."/>
            <person name="Devilliers S."/>
            <person name="Muthumeenakshi S."/>
            <person name="Sreenivasaprasad S."/>
        </authorList>
    </citation>
    <scope>NUCLEOTIDE SEQUENCE</scope>
    <source>
        <strain evidence="4">D15/s37</strain>
    </source>
</reference>
<dbReference type="Gene3D" id="4.10.60.10">
    <property type="entry name" value="Zinc finger, CCHC-type"/>
    <property type="match status" value="1"/>
</dbReference>
<proteinExistence type="predicted"/>
<keyword evidence="1" id="KW-0479">Metal-binding</keyword>
<gene>
    <name evidence="4" type="ORF">MCOR33_002097</name>
</gene>
<dbReference type="InterPro" id="IPR036875">
    <property type="entry name" value="Znf_CCHC_sf"/>
</dbReference>
<feature type="region of interest" description="Disordered" evidence="2">
    <location>
        <begin position="336"/>
        <end position="358"/>
    </location>
</feature>
<dbReference type="Gene3D" id="3.40.50.1580">
    <property type="entry name" value="Nucleoside phosphorylase domain"/>
    <property type="match status" value="1"/>
</dbReference>
<dbReference type="PROSITE" id="PS50158">
    <property type="entry name" value="ZF_CCHC"/>
    <property type="match status" value="1"/>
</dbReference>
<feature type="compositionally biased region" description="Polar residues" evidence="2">
    <location>
        <begin position="337"/>
        <end position="353"/>
    </location>
</feature>
<dbReference type="Proteomes" id="UP001059893">
    <property type="component" value="Unassembled WGS sequence"/>
</dbReference>
<dbReference type="PANTHER" id="PTHR46082">
    <property type="entry name" value="ATP/GTP-BINDING PROTEIN-RELATED"/>
    <property type="match status" value="1"/>
</dbReference>
<dbReference type="InterPro" id="IPR053137">
    <property type="entry name" value="NLR-like"/>
</dbReference>
<keyword evidence="1" id="KW-0863">Zinc-finger</keyword>
<accession>A0ABQ8NVF6</accession>
<dbReference type="SMART" id="SM00343">
    <property type="entry name" value="ZnF_C2HC"/>
    <property type="match status" value="2"/>
</dbReference>
<dbReference type="InterPro" id="IPR035994">
    <property type="entry name" value="Nucleoside_phosphorylase_sf"/>
</dbReference>
<comment type="caution">
    <text evidence="4">The sequence shown here is derived from an EMBL/GenBank/DDBJ whole genome shotgun (WGS) entry which is preliminary data.</text>
</comment>
<dbReference type="SUPFAM" id="SSF53167">
    <property type="entry name" value="Purine and uridine phosphorylases"/>
    <property type="match status" value="1"/>
</dbReference>
<feature type="non-terminal residue" evidence="4">
    <location>
        <position position="1"/>
    </location>
</feature>